<proteinExistence type="predicted"/>
<protein>
    <submittedName>
        <fullName evidence="2">Addiction module antitoxin</fullName>
    </submittedName>
</protein>
<dbReference type="GO" id="GO:0003677">
    <property type="term" value="F:DNA binding"/>
    <property type="evidence" value="ECO:0007669"/>
    <property type="project" value="InterPro"/>
</dbReference>
<sequence>MTETFTEFDPAEYLSTPEAIAEFMSDALETGDASYIAKAMGVVARAKGMTELARETGLSREQLYRSFSEHGNPTLKTLLAVMKALGVDMTARPHTHTAP</sequence>
<dbReference type="PANTHER" id="PTHR40275">
    <property type="entry name" value="SSL7038 PROTEIN"/>
    <property type="match status" value="1"/>
</dbReference>
<feature type="domain" description="HTH cro/C1-type" evidence="1">
    <location>
        <begin position="49"/>
        <end position="92"/>
    </location>
</feature>
<dbReference type="Gene3D" id="1.10.260.40">
    <property type="entry name" value="lambda repressor-like DNA-binding domains"/>
    <property type="match status" value="1"/>
</dbReference>
<dbReference type="SUPFAM" id="SSF47413">
    <property type="entry name" value="lambda repressor-like DNA-binding domains"/>
    <property type="match status" value="1"/>
</dbReference>
<dbReference type="InterPro" id="IPR001387">
    <property type="entry name" value="Cro/C1-type_HTH"/>
</dbReference>
<gene>
    <name evidence="2" type="ORF">TK06_13420</name>
</gene>
<dbReference type="RefSeq" id="WP_063322459.1">
    <property type="nucleotide sequence ID" value="NZ_CP015225.1"/>
</dbReference>
<name>A0A159ZY52_PSEFL</name>
<accession>A0A159ZY52</accession>
<dbReference type="EMBL" id="CP015225">
    <property type="protein sequence ID" value="AMZ72049.1"/>
    <property type="molecule type" value="Genomic_DNA"/>
</dbReference>
<organism evidence="2 3">
    <name type="scientific">Pseudomonas fluorescens</name>
    <dbReference type="NCBI Taxonomy" id="294"/>
    <lineage>
        <taxon>Bacteria</taxon>
        <taxon>Pseudomonadati</taxon>
        <taxon>Pseudomonadota</taxon>
        <taxon>Gammaproteobacteria</taxon>
        <taxon>Pseudomonadales</taxon>
        <taxon>Pseudomonadaceae</taxon>
        <taxon>Pseudomonas</taxon>
    </lineage>
</organism>
<dbReference type="PANTHER" id="PTHR40275:SF1">
    <property type="entry name" value="SSL7038 PROTEIN"/>
    <property type="match status" value="1"/>
</dbReference>
<dbReference type="CDD" id="cd00093">
    <property type="entry name" value="HTH_XRE"/>
    <property type="match status" value="1"/>
</dbReference>
<evidence type="ECO:0000259" key="1">
    <source>
        <dbReference type="PROSITE" id="PS50943"/>
    </source>
</evidence>
<dbReference type="NCBIfam" id="TIGR02684">
    <property type="entry name" value="dnstrm_HI1420"/>
    <property type="match status" value="1"/>
</dbReference>
<dbReference type="PROSITE" id="PS50943">
    <property type="entry name" value="HTH_CROC1"/>
    <property type="match status" value="1"/>
</dbReference>
<evidence type="ECO:0000313" key="2">
    <source>
        <dbReference type="EMBL" id="AMZ72049.1"/>
    </source>
</evidence>
<dbReference type="InterPro" id="IPR014057">
    <property type="entry name" value="HI1420"/>
</dbReference>
<evidence type="ECO:0000313" key="3">
    <source>
        <dbReference type="Proteomes" id="UP000076083"/>
    </source>
</evidence>
<reference evidence="2 3" key="2">
    <citation type="journal article" date="2018" name="Nature">
        <title>Mutant phenotypes for thousands of bacterial genes of unknown function.</title>
        <authorList>
            <person name="Price M.N."/>
            <person name="Wetmore K.M."/>
            <person name="Waters R.J."/>
            <person name="Callaghan M."/>
            <person name="Ray J."/>
            <person name="Liu H."/>
            <person name="Kuehl J.V."/>
            <person name="Melnyk R.A."/>
            <person name="Lamson J.S."/>
            <person name="Suh Y."/>
            <person name="Carlson H.K."/>
            <person name="Esquivel Z."/>
            <person name="Sadeeshkumar H."/>
            <person name="Chakraborty R."/>
            <person name="Zane G.M."/>
            <person name="Rubin B.E."/>
            <person name="Wall J.D."/>
            <person name="Visel A."/>
            <person name="Bristow J."/>
            <person name="Blow M.J."/>
            <person name="Arkin A.P."/>
            <person name="Deutschbauer A.M."/>
        </authorList>
    </citation>
    <scope>NUCLEOTIDE SEQUENCE [LARGE SCALE GENOMIC DNA]</scope>
    <source>
        <strain evidence="2 3">FW300-N2E2</strain>
    </source>
</reference>
<dbReference type="AlphaFoldDB" id="A0A159ZY52"/>
<reference evidence="3" key="1">
    <citation type="submission" date="2016-04" db="EMBL/GenBank/DDBJ databases">
        <authorList>
            <person name="Ray J."/>
            <person name="Price M."/>
            <person name="Deutschbauer A."/>
        </authorList>
    </citation>
    <scope>NUCLEOTIDE SEQUENCE [LARGE SCALE GENOMIC DNA]</scope>
    <source>
        <strain evidence="3">FW300-N2E2</strain>
    </source>
</reference>
<dbReference type="Pfam" id="PF21716">
    <property type="entry name" value="dnstrm_HI1420"/>
    <property type="match status" value="1"/>
</dbReference>
<dbReference type="Proteomes" id="UP000076083">
    <property type="component" value="Chromosome"/>
</dbReference>
<dbReference type="InterPro" id="IPR010982">
    <property type="entry name" value="Lambda_DNA-bd_dom_sf"/>
</dbReference>